<proteinExistence type="predicted"/>
<dbReference type="EMBL" id="JACHVR010000001">
    <property type="protein sequence ID" value="MBB2884826.1"/>
    <property type="molecule type" value="Genomic_DNA"/>
</dbReference>
<gene>
    <name evidence="1" type="ORF">FHR69_000692</name>
</gene>
<dbReference type="EC" id="2.7.9.3" evidence="1"/>
<name>A0ACC5M7Y2_9PSED</name>
<keyword evidence="2" id="KW-1185">Reference proteome</keyword>
<accession>A0ACC5M7Y2</accession>
<protein>
    <submittedName>
        <fullName evidence="1">Selenide,water dikinase</fullName>
        <ecNumber evidence="1">2.7.9.3</ecNumber>
    </submittedName>
</protein>
<organism evidence="1 2">
    <name type="scientific">Pseudomonas umsongensis</name>
    <dbReference type="NCBI Taxonomy" id="198618"/>
    <lineage>
        <taxon>Bacteria</taxon>
        <taxon>Pseudomonadati</taxon>
        <taxon>Pseudomonadota</taxon>
        <taxon>Gammaproteobacteria</taxon>
        <taxon>Pseudomonadales</taxon>
        <taxon>Pseudomonadaceae</taxon>
        <taxon>Pseudomonas</taxon>
    </lineage>
</organism>
<sequence length="85" mass="9160">MSCQIMDKSESGGCGCKIQKILLQTATANTVSDDKVVLGFESFDDCAVYDAGEKYLLFITDSFSPLVNDPYVFGQLAARNAAHVS</sequence>
<evidence type="ECO:0000313" key="1">
    <source>
        <dbReference type="EMBL" id="MBB2884826.1"/>
    </source>
</evidence>
<dbReference type="Proteomes" id="UP000589818">
    <property type="component" value="Unassembled WGS sequence"/>
</dbReference>
<evidence type="ECO:0000313" key="2">
    <source>
        <dbReference type="Proteomes" id="UP000589818"/>
    </source>
</evidence>
<comment type="caution">
    <text evidence="1">The sequence shown here is derived from an EMBL/GenBank/DDBJ whole genome shotgun (WGS) entry which is preliminary data.</text>
</comment>
<keyword evidence="1" id="KW-0808">Transferase</keyword>
<reference evidence="1" key="1">
    <citation type="submission" date="2020-08" db="EMBL/GenBank/DDBJ databases">
        <title>Plant associated metagenomes--Microbial community diversity and host control of community assembly across model and emerging plant ecological genomics systems.</title>
        <authorList>
            <person name="Dangl J."/>
        </authorList>
    </citation>
    <scope>NUCLEOTIDE SEQUENCE</scope>
    <source>
        <strain evidence="1">KD5</strain>
    </source>
</reference>